<dbReference type="HOGENOM" id="CLU_165457_4_0_5"/>
<dbReference type="EMBL" id="CANI01000042">
    <property type="protein sequence ID" value="CCM79025.1"/>
    <property type="molecule type" value="Genomic_DNA"/>
</dbReference>
<dbReference type="Pfam" id="PF07704">
    <property type="entry name" value="PSK_trans_fac"/>
    <property type="match status" value="1"/>
</dbReference>
<accession>K0Q2V6</accession>
<dbReference type="AlphaFoldDB" id="K0Q2V6"/>
<reference evidence="1 2" key="1">
    <citation type="journal article" date="2013" name="Genome Announc.">
        <title>Draft Genome Sequence of Rhizobium mesoamericanum STM3625, a Nitrogen-Fixing Symbiont of Mimosa pudica Isolated in French Guiana (South America).</title>
        <authorList>
            <person name="Moulin L."/>
            <person name="Mornico D."/>
            <person name="Melkonian R."/>
            <person name="Klonowska A."/>
        </authorList>
    </citation>
    <scope>NUCLEOTIDE SEQUENCE [LARGE SCALE GENOMIC DNA]</scope>
    <source>
        <strain evidence="1 2">STM3625</strain>
    </source>
</reference>
<evidence type="ECO:0000313" key="1">
    <source>
        <dbReference type="EMBL" id="CCM79025.1"/>
    </source>
</evidence>
<gene>
    <name evidence="1" type="ORF">BN77_p10266</name>
</gene>
<name>K0Q2V6_9HYPH</name>
<dbReference type="STRING" id="1211777.BN77_p10266"/>
<keyword evidence="2" id="KW-1185">Reference proteome</keyword>
<evidence type="ECO:0008006" key="3">
    <source>
        <dbReference type="Google" id="ProtNLM"/>
    </source>
</evidence>
<dbReference type="eggNOG" id="COG4423">
    <property type="taxonomic scope" value="Bacteria"/>
</dbReference>
<dbReference type="Proteomes" id="UP000009319">
    <property type="component" value="Unassembled WGS sequence"/>
</dbReference>
<organism evidence="1 2">
    <name type="scientific">Rhizobium mesoamericanum STM3625</name>
    <dbReference type="NCBI Taxonomy" id="1211777"/>
    <lineage>
        <taxon>Bacteria</taxon>
        <taxon>Pseudomonadati</taxon>
        <taxon>Pseudomonadota</taxon>
        <taxon>Alphaproteobacteria</taxon>
        <taxon>Hyphomicrobiales</taxon>
        <taxon>Rhizobiaceae</taxon>
        <taxon>Rhizobium/Agrobacterium group</taxon>
        <taxon>Rhizobium</taxon>
    </lineage>
</organism>
<evidence type="ECO:0000313" key="2">
    <source>
        <dbReference type="Proteomes" id="UP000009319"/>
    </source>
</evidence>
<dbReference type="RefSeq" id="WP_007535911.1">
    <property type="nucleotide sequence ID" value="NZ_HF536773.1"/>
</dbReference>
<sequence length="86" mass="9726">MALSIKESETERLANALAEKTGETITMATRRALEERLRRLSNAGNRTVLLEELAANRRRWGKLAVLDNRSTDEVLGYDENGLPGRW</sequence>
<proteinExistence type="predicted"/>
<dbReference type="InterPro" id="IPR011660">
    <property type="entry name" value="VapB-like"/>
</dbReference>
<protein>
    <recommendedName>
        <fullName evidence="3">PSK operon transcription factor</fullName>
    </recommendedName>
</protein>
<comment type="caution">
    <text evidence="1">The sequence shown here is derived from an EMBL/GenBank/DDBJ whole genome shotgun (WGS) entry which is preliminary data.</text>
</comment>